<evidence type="ECO:0000256" key="9">
    <source>
        <dbReference type="SAM" id="SignalP"/>
    </source>
</evidence>
<dbReference type="Proteomes" id="UP000247498">
    <property type="component" value="Unassembled WGS sequence"/>
</dbReference>
<keyword evidence="5 8" id="KW-1133">Transmembrane helix</keyword>
<keyword evidence="11" id="KW-1185">Reference proteome</keyword>
<keyword evidence="2 8" id="KW-0812">Transmembrane</keyword>
<accession>A0A2V0PB42</accession>
<keyword evidence="4" id="KW-0677">Repeat</keyword>
<dbReference type="InterPro" id="IPR001893">
    <property type="entry name" value="Cys-rich_GLG1_repeat"/>
</dbReference>
<evidence type="ECO:0000313" key="10">
    <source>
        <dbReference type="EMBL" id="GBF94315.1"/>
    </source>
</evidence>
<gene>
    <name evidence="10" type="ORF">Rsub_06937</name>
</gene>
<name>A0A2V0PB42_9CHLO</name>
<keyword evidence="7" id="KW-0325">Glycoprotein</keyword>
<dbReference type="Pfam" id="PF00839">
    <property type="entry name" value="Cys_rich_FGFR"/>
    <property type="match status" value="8"/>
</dbReference>
<keyword evidence="3 9" id="KW-0732">Signal</keyword>
<evidence type="ECO:0000256" key="1">
    <source>
        <dbReference type="ARBA" id="ARBA00004479"/>
    </source>
</evidence>
<dbReference type="PANTHER" id="PTHR11884:SF1">
    <property type="entry name" value="GOLGI APPARATUS PROTEIN 1"/>
    <property type="match status" value="1"/>
</dbReference>
<dbReference type="STRING" id="307507.A0A2V0PB42"/>
<dbReference type="InterPro" id="IPR017873">
    <property type="entry name" value="Cys-rich_GLG1_repeat_euk"/>
</dbReference>
<comment type="caution">
    <text evidence="10">The sequence shown here is derived from an EMBL/GenBank/DDBJ whole genome shotgun (WGS) entry which is preliminary data.</text>
</comment>
<sequence length="870" mass="94491">MGSPRSGRRASALSVALIALIALAGARADQEGNAATPAATQAKPEAKMSNIVATAGEAPLPNGIGDVSPSGRCKADVVAFCKDLPPGEGRLGACLTERLEVERKGNEQGRKVSDACREELFKYKLDRNTNINKDTPLAYACKDDVAKGCPKASDASEPGSVIYCLRSNVGDKLSSACKKQVMRTVRESAEDYRLDPKLHSACSASADKLCAGEDAADVLPCLTTHQKELDWDCLEQVVRFQREVRFCDGVEPGHMRVQECLEDHMEEEGFGAGCKEELTNVMATRMEDFRLDATLERTCAEDIVSTCGARLEDLQKKETRARVINCLQSFRDELASQECQLKIHRQLSRASRDIRFDELLADACQEDRKKHCAEVQPGSARVIRCLQDARADLSQQCTAALFDHEVKMAEDIDFNYPMRRACAWEVATLCADVQHGRARVMRCLQDKLQHEDMSSECKAEVTRDVNRAAHDYRLNWRLKKACEEDIGAHCGGLCHTNSSQPCGGLVLHCLSDKKDKITSTACQEEVFYYQLMEVTDFRNDVILAEACRGDVDKYCGQVEPGEGRVHACLRHQMNFLSPACAAEESKLASKEARDIRLKPKLAKACGAERATFCRDVPPGQGRVIKCLLEGMSDPRFGAECRTALEGREDAVAGETRYEEFVRDACADDVGALCPGAKLQLRSTVASIKCLLEQFDAASALCQDEMSRMVRYALWDYSANPHLTDVCDADLASLCPKNAAARPGGAFTIGAAGRCLSRALVERRALAPACGALVAAAAPRDARAYLRAAPDSASTLVKRVADVQRAAGLEGVLVDPYASGGSGSVITVTGWAALACLASLAIVGLGAVVVVYRRLAGLDRPHTQYVKSGDA</sequence>
<proteinExistence type="predicted"/>
<protein>
    <recommendedName>
        <fullName evidence="12">Golgi apparatus protein 1</fullName>
    </recommendedName>
</protein>
<feature type="transmembrane region" description="Helical" evidence="8">
    <location>
        <begin position="830"/>
        <end position="851"/>
    </location>
</feature>
<evidence type="ECO:0000256" key="7">
    <source>
        <dbReference type="ARBA" id="ARBA00023180"/>
    </source>
</evidence>
<evidence type="ECO:0000256" key="8">
    <source>
        <dbReference type="SAM" id="Phobius"/>
    </source>
</evidence>
<feature type="chain" id="PRO_5016021323" description="Golgi apparatus protein 1" evidence="9">
    <location>
        <begin position="29"/>
        <end position="870"/>
    </location>
</feature>
<dbReference type="InterPro" id="IPR039728">
    <property type="entry name" value="GLG1"/>
</dbReference>
<organism evidence="10 11">
    <name type="scientific">Raphidocelis subcapitata</name>
    <dbReference type="NCBI Taxonomy" id="307507"/>
    <lineage>
        <taxon>Eukaryota</taxon>
        <taxon>Viridiplantae</taxon>
        <taxon>Chlorophyta</taxon>
        <taxon>core chlorophytes</taxon>
        <taxon>Chlorophyceae</taxon>
        <taxon>CS clade</taxon>
        <taxon>Sphaeropleales</taxon>
        <taxon>Selenastraceae</taxon>
        <taxon>Raphidocelis</taxon>
    </lineage>
</organism>
<dbReference type="GO" id="GO:0000139">
    <property type="term" value="C:Golgi membrane"/>
    <property type="evidence" value="ECO:0007669"/>
    <property type="project" value="InterPro"/>
</dbReference>
<dbReference type="PANTHER" id="PTHR11884">
    <property type="entry name" value="SELECTIN LIGAND RELATED"/>
    <property type="match status" value="1"/>
</dbReference>
<dbReference type="EMBL" id="BDRX01000050">
    <property type="protein sequence ID" value="GBF94315.1"/>
    <property type="molecule type" value="Genomic_DNA"/>
</dbReference>
<dbReference type="PROSITE" id="PS51289">
    <property type="entry name" value="GLG1_C_RICH"/>
    <property type="match status" value="4"/>
</dbReference>
<evidence type="ECO:0008006" key="12">
    <source>
        <dbReference type="Google" id="ProtNLM"/>
    </source>
</evidence>
<evidence type="ECO:0000256" key="6">
    <source>
        <dbReference type="ARBA" id="ARBA00023136"/>
    </source>
</evidence>
<keyword evidence="6 8" id="KW-0472">Membrane</keyword>
<dbReference type="OrthoDB" id="2015434at2759"/>
<feature type="signal peptide" evidence="9">
    <location>
        <begin position="1"/>
        <end position="28"/>
    </location>
</feature>
<evidence type="ECO:0000256" key="4">
    <source>
        <dbReference type="ARBA" id="ARBA00022737"/>
    </source>
</evidence>
<dbReference type="AlphaFoldDB" id="A0A2V0PB42"/>
<reference evidence="10 11" key="1">
    <citation type="journal article" date="2018" name="Sci. Rep.">
        <title>Raphidocelis subcapitata (=Pseudokirchneriella subcapitata) provides an insight into genome evolution and environmental adaptations in the Sphaeropleales.</title>
        <authorList>
            <person name="Suzuki S."/>
            <person name="Yamaguchi H."/>
            <person name="Nakajima N."/>
            <person name="Kawachi M."/>
        </authorList>
    </citation>
    <scope>NUCLEOTIDE SEQUENCE [LARGE SCALE GENOMIC DNA]</scope>
    <source>
        <strain evidence="10 11">NIES-35</strain>
    </source>
</reference>
<dbReference type="InParanoid" id="A0A2V0PB42"/>
<comment type="subcellular location">
    <subcellularLocation>
        <location evidence="1">Membrane</location>
        <topology evidence="1">Single-pass type I membrane protein</topology>
    </subcellularLocation>
</comment>
<evidence type="ECO:0000256" key="5">
    <source>
        <dbReference type="ARBA" id="ARBA00022989"/>
    </source>
</evidence>
<evidence type="ECO:0000256" key="3">
    <source>
        <dbReference type="ARBA" id="ARBA00022729"/>
    </source>
</evidence>
<evidence type="ECO:0000313" key="11">
    <source>
        <dbReference type="Proteomes" id="UP000247498"/>
    </source>
</evidence>
<evidence type="ECO:0000256" key="2">
    <source>
        <dbReference type="ARBA" id="ARBA00022692"/>
    </source>
</evidence>